<feature type="compositionally biased region" description="Low complexity" evidence="20">
    <location>
        <begin position="1740"/>
        <end position="1761"/>
    </location>
</feature>
<name>A0A0D3GXB3_9ORYZ</name>
<protein>
    <recommendedName>
        <fullName evidence="2">non-specific serine/threonine protein kinase</fullName>
        <ecNumber evidence="2">2.7.11.1</ecNumber>
    </recommendedName>
</protein>
<comment type="catalytic activity">
    <reaction evidence="18">
        <text>L-seryl-[protein] + ATP = O-phospho-L-seryl-[protein] + ADP + H(+)</text>
        <dbReference type="Rhea" id="RHEA:17989"/>
        <dbReference type="Rhea" id="RHEA-COMP:9863"/>
        <dbReference type="Rhea" id="RHEA-COMP:11604"/>
        <dbReference type="ChEBI" id="CHEBI:15378"/>
        <dbReference type="ChEBI" id="CHEBI:29999"/>
        <dbReference type="ChEBI" id="CHEBI:30616"/>
        <dbReference type="ChEBI" id="CHEBI:83421"/>
        <dbReference type="ChEBI" id="CHEBI:456216"/>
        <dbReference type="EC" id="2.7.11.1"/>
    </reaction>
</comment>
<dbReference type="FunFam" id="3.30.200.20:FF:000140">
    <property type="entry name" value="Leucine-rich repeat receptor-like protein kinase"/>
    <property type="match status" value="2"/>
</dbReference>
<evidence type="ECO:0000256" key="16">
    <source>
        <dbReference type="ARBA" id="ARBA00023180"/>
    </source>
</evidence>
<keyword evidence="13 21" id="KW-1133">Transmembrane helix</keyword>
<evidence type="ECO:0000256" key="3">
    <source>
        <dbReference type="ARBA" id="ARBA00022527"/>
    </source>
</evidence>
<dbReference type="PANTHER" id="PTHR48006:SF34">
    <property type="entry name" value="OS08G0203700 PROTEIN"/>
    <property type="match status" value="1"/>
</dbReference>
<dbReference type="EnsemblPlants" id="OBART08G05830.1">
    <property type="protein sequence ID" value="OBART08G05830.1"/>
    <property type="gene ID" value="OBART08G05830"/>
</dbReference>
<keyword evidence="16" id="KW-0325">Glycoprotein</keyword>
<dbReference type="InterPro" id="IPR032675">
    <property type="entry name" value="LRR_dom_sf"/>
</dbReference>
<dbReference type="STRING" id="65489.A0A0D3GXB3"/>
<dbReference type="SMART" id="SM00220">
    <property type="entry name" value="S_TKc"/>
    <property type="match status" value="2"/>
</dbReference>
<evidence type="ECO:0000256" key="14">
    <source>
        <dbReference type="ARBA" id="ARBA00023136"/>
    </source>
</evidence>
<dbReference type="PROSITE" id="PS50011">
    <property type="entry name" value="PROTEIN_KINASE_DOM"/>
    <property type="match status" value="2"/>
</dbReference>
<evidence type="ECO:0000256" key="2">
    <source>
        <dbReference type="ARBA" id="ARBA00012513"/>
    </source>
</evidence>
<keyword evidence="14 21" id="KW-0472">Membrane</keyword>
<evidence type="ECO:0000256" key="18">
    <source>
        <dbReference type="ARBA" id="ARBA00048679"/>
    </source>
</evidence>
<keyword evidence="6" id="KW-0808">Transferase</keyword>
<keyword evidence="9" id="KW-0677">Repeat</keyword>
<organism evidence="24">
    <name type="scientific">Oryza barthii</name>
    <dbReference type="NCBI Taxonomy" id="65489"/>
    <lineage>
        <taxon>Eukaryota</taxon>
        <taxon>Viridiplantae</taxon>
        <taxon>Streptophyta</taxon>
        <taxon>Embryophyta</taxon>
        <taxon>Tracheophyta</taxon>
        <taxon>Spermatophyta</taxon>
        <taxon>Magnoliopsida</taxon>
        <taxon>Liliopsida</taxon>
        <taxon>Poales</taxon>
        <taxon>Poaceae</taxon>
        <taxon>BOP clade</taxon>
        <taxon>Oryzoideae</taxon>
        <taxon>Oryzeae</taxon>
        <taxon>Oryzinae</taxon>
        <taxon>Oryza</taxon>
    </lineage>
</organism>
<dbReference type="InterPro" id="IPR001245">
    <property type="entry name" value="Ser-Thr/Tyr_kinase_cat_dom"/>
</dbReference>
<dbReference type="InterPro" id="IPR008271">
    <property type="entry name" value="Ser/Thr_kinase_AS"/>
</dbReference>
<keyword evidence="8 22" id="KW-0732">Signal</keyword>
<dbReference type="Gene3D" id="2.60.120.430">
    <property type="entry name" value="Galactose-binding lectin"/>
    <property type="match status" value="2"/>
</dbReference>
<dbReference type="Proteomes" id="UP000026960">
    <property type="component" value="Chromosome 8"/>
</dbReference>
<evidence type="ECO:0000256" key="1">
    <source>
        <dbReference type="ARBA" id="ARBA00004162"/>
    </source>
</evidence>
<evidence type="ECO:0000256" key="10">
    <source>
        <dbReference type="ARBA" id="ARBA00022741"/>
    </source>
</evidence>
<keyword evidence="7 21" id="KW-0812">Transmembrane</keyword>
<keyword evidence="4" id="KW-0597">Phosphoprotein</keyword>
<evidence type="ECO:0000256" key="20">
    <source>
        <dbReference type="SAM" id="MobiDB-lite"/>
    </source>
</evidence>
<feature type="domain" description="Protein kinase" evidence="23">
    <location>
        <begin position="1437"/>
        <end position="1713"/>
    </location>
</feature>
<dbReference type="SUPFAM" id="SSF52058">
    <property type="entry name" value="L domain-like"/>
    <property type="match status" value="2"/>
</dbReference>
<evidence type="ECO:0000256" key="5">
    <source>
        <dbReference type="ARBA" id="ARBA00022614"/>
    </source>
</evidence>
<dbReference type="FunFam" id="1.10.510.10:FF:000044">
    <property type="entry name" value="Putative LRR receptor-like serine/threonine-protein kinase"/>
    <property type="match status" value="2"/>
</dbReference>
<feature type="transmembrane region" description="Helical" evidence="21">
    <location>
        <begin position="1379"/>
        <end position="1401"/>
    </location>
</feature>
<proteinExistence type="predicted"/>
<evidence type="ECO:0000256" key="21">
    <source>
        <dbReference type="SAM" id="Phobius"/>
    </source>
</evidence>
<evidence type="ECO:0000256" key="9">
    <source>
        <dbReference type="ARBA" id="ARBA00022737"/>
    </source>
</evidence>
<dbReference type="Gene3D" id="1.10.510.10">
    <property type="entry name" value="Transferase(Phosphotransferase) domain 1"/>
    <property type="match status" value="2"/>
</dbReference>
<dbReference type="PROSITE" id="PS00107">
    <property type="entry name" value="PROTEIN_KINASE_ATP"/>
    <property type="match status" value="2"/>
</dbReference>
<dbReference type="Pfam" id="PF00560">
    <property type="entry name" value="LRR_1"/>
    <property type="match status" value="2"/>
</dbReference>
<keyword evidence="10 19" id="KW-0547">Nucleotide-binding</keyword>
<dbReference type="Gene3D" id="3.30.200.20">
    <property type="entry name" value="Phosphorylase Kinase, domain 1"/>
    <property type="match status" value="2"/>
</dbReference>
<keyword evidence="12 19" id="KW-0067">ATP-binding</keyword>
<reference evidence="24" key="2">
    <citation type="submission" date="2015-03" db="UniProtKB">
        <authorList>
            <consortium name="EnsemblPlants"/>
        </authorList>
    </citation>
    <scope>IDENTIFICATION</scope>
</reference>
<dbReference type="CDD" id="cd14066">
    <property type="entry name" value="STKc_IRAK"/>
    <property type="match status" value="2"/>
</dbReference>
<comment type="subcellular location">
    <subcellularLocation>
        <location evidence="1">Cell membrane</location>
        <topology evidence="1">Single-pass membrane protein</topology>
    </subcellularLocation>
</comment>
<dbReference type="HOGENOM" id="CLU_238542_0_0_1"/>
<evidence type="ECO:0000313" key="24">
    <source>
        <dbReference type="EnsemblPlants" id="OBART08G05830.1"/>
    </source>
</evidence>
<dbReference type="GO" id="GO:0005524">
    <property type="term" value="F:ATP binding"/>
    <property type="evidence" value="ECO:0007669"/>
    <property type="project" value="UniProtKB-UniRule"/>
</dbReference>
<evidence type="ECO:0000256" key="8">
    <source>
        <dbReference type="ARBA" id="ARBA00022729"/>
    </source>
</evidence>
<evidence type="ECO:0000256" key="13">
    <source>
        <dbReference type="ARBA" id="ARBA00022989"/>
    </source>
</evidence>
<dbReference type="PANTHER" id="PTHR48006">
    <property type="entry name" value="LEUCINE-RICH REPEAT-CONTAINING PROTEIN DDB_G0281931-RELATED"/>
    <property type="match status" value="1"/>
</dbReference>
<dbReference type="GO" id="GO:0004674">
    <property type="term" value="F:protein serine/threonine kinase activity"/>
    <property type="evidence" value="ECO:0007669"/>
    <property type="project" value="UniProtKB-KW"/>
</dbReference>
<dbReference type="GO" id="GO:0005886">
    <property type="term" value="C:plasma membrane"/>
    <property type="evidence" value="ECO:0007669"/>
    <property type="project" value="UniProtKB-SubCell"/>
</dbReference>
<dbReference type="EC" id="2.7.11.1" evidence="2"/>
<evidence type="ECO:0000256" key="6">
    <source>
        <dbReference type="ARBA" id="ARBA00022679"/>
    </source>
</evidence>
<reference evidence="24" key="1">
    <citation type="journal article" date="2009" name="Rice">
        <title>De Novo Next Generation Sequencing of Plant Genomes.</title>
        <authorList>
            <person name="Rounsley S."/>
            <person name="Marri P.R."/>
            <person name="Yu Y."/>
            <person name="He R."/>
            <person name="Sisneros N."/>
            <person name="Goicoechea J.L."/>
            <person name="Lee S.J."/>
            <person name="Angelova A."/>
            <person name="Kudrna D."/>
            <person name="Luo M."/>
            <person name="Affourtit J."/>
            <person name="Desany B."/>
            <person name="Knight J."/>
            <person name="Niazi F."/>
            <person name="Egholm M."/>
            <person name="Wing R.A."/>
        </authorList>
    </citation>
    <scope>NUCLEOTIDE SEQUENCE [LARGE SCALE GENOMIC DNA]</scope>
    <source>
        <strain evidence="24">cv. IRGC 105608</strain>
    </source>
</reference>
<evidence type="ECO:0000259" key="23">
    <source>
        <dbReference type="PROSITE" id="PS50011"/>
    </source>
</evidence>
<feature type="signal peptide" evidence="22">
    <location>
        <begin position="1"/>
        <end position="16"/>
    </location>
</feature>
<dbReference type="InterPro" id="IPR017441">
    <property type="entry name" value="Protein_kinase_ATP_BS"/>
</dbReference>
<evidence type="ECO:0000256" key="17">
    <source>
        <dbReference type="ARBA" id="ARBA00047899"/>
    </source>
</evidence>
<dbReference type="InterPro" id="IPR011009">
    <property type="entry name" value="Kinase-like_dom_sf"/>
</dbReference>
<evidence type="ECO:0000256" key="4">
    <source>
        <dbReference type="ARBA" id="ARBA00022553"/>
    </source>
</evidence>
<feature type="transmembrane region" description="Helical" evidence="21">
    <location>
        <begin position="414"/>
        <end position="437"/>
    </location>
</feature>
<dbReference type="InterPro" id="IPR051824">
    <property type="entry name" value="LRR_Rcpt-Like_S/T_Kinase"/>
</dbReference>
<dbReference type="Gramene" id="OBART08G05830.1">
    <property type="protein sequence ID" value="OBART08G05830.1"/>
    <property type="gene ID" value="OBART08G05830"/>
</dbReference>
<evidence type="ECO:0000256" key="11">
    <source>
        <dbReference type="ARBA" id="ARBA00022777"/>
    </source>
</evidence>
<feature type="region of interest" description="Disordered" evidence="20">
    <location>
        <begin position="879"/>
        <end position="930"/>
    </location>
</feature>
<feature type="region of interest" description="Disordered" evidence="20">
    <location>
        <begin position="1739"/>
        <end position="1769"/>
    </location>
</feature>
<feature type="chain" id="PRO_5002276547" description="non-specific serine/threonine protein kinase" evidence="22">
    <location>
        <begin position="17"/>
        <end position="1783"/>
    </location>
</feature>
<evidence type="ECO:0000256" key="22">
    <source>
        <dbReference type="SAM" id="SignalP"/>
    </source>
</evidence>
<dbReference type="PaxDb" id="65489-OBART08G05830.1"/>
<dbReference type="InterPro" id="IPR021720">
    <property type="entry name" value="Malectin_dom"/>
</dbReference>
<dbReference type="SUPFAM" id="SSF56112">
    <property type="entry name" value="Protein kinase-like (PK-like)"/>
    <property type="match status" value="2"/>
</dbReference>
<dbReference type="InterPro" id="IPR000719">
    <property type="entry name" value="Prot_kinase_dom"/>
</dbReference>
<sequence length="1783" mass="197546">MFPMLLLLLLAARAQQQQVMQARTDPKEVAALDAILGRWGKTTSPLWKMADEPCYGIAVDDTDLDSNPKNNPGIKCNCSYINSTVCHITKLGISMTKFVGALPEEIKYLTELQELSVLVPSVHQLCSHMSRRASDNDFTGKIPDYIGSLSNLEDLTLRNCRISDKLASMDFSNFKGLTDLSFNNITGILPSTIMNLPALNFLFLGSNNLSGSLPDTTISPSLNSSFAVDCGGSRFIKSQDKFIYEPDNATLQGASYYVTSPARWGVSQTGIFLNSPNPSYTIYSSRQFSNTLDGELFQTARMTPSSLRYYGIRLKNGVYNVVLQFAEILSDEQTWQSTGRRIFDIYIQGECREQNFDIKKETNGKSYTVVQRNYIVNEKALVAFLSKGSSIEGNPGQNINTTKDENTSSGRRGLVVGVVISAVIVGFLAVTGTFVWTQKRKRLEVEMEELLSIVGTPNVFSYGEIKSVTDNFSPQNILGRGGYGLVYKGKLLDGRMVAVKQLSATSHQGKREFMTEIATISAVQHRNLVKLHGCCIESDAPLLVYEYMENGSLDRAILGKASLKLDWRTRFEICVGIARGLAYLHEESSTRIVHRDIKTSNVLLDADLNPKISDFGLARHYNDSMTHLSTGVAGTLIENQSTNIIVFLLFRGYLAPEYAMMGHLTEKADVFAFGIVAMEIIAGRPNFDDSVEDDKKYLLGWAWRLHENKQTLEILDQEFNQEEVMRVINVILLCTMGLPHQRPSMSKVVSMLTEDIEMAKVDANARPSYIPQWQIKSENDGFIAGYLSGSSAIFRYPRQHAIKLKQQTQISQGHLPFSTIALRGGGEGEGKAAEAGRRQIRSCLGEGEGCGGAERRSGVAGGRHAAALRPDPLPLRALLRGGGQPEAGGRGMAADDWRQAEEPWRTTGGKRRRAGGSNKSPPLLSPPLADGGRTAKVATGYNYLTGSLPSFIGELKALEYLFVSFNALDGVLPRELGNLKNLLSLGISSNKFVGPLPEILENLTKLQQLHASDNDFTGRIPDYIGSLSNLIELRLQGNNFDGPIPASFSNLVKLDYLILRNCRISDSLASVDFSKFVQLRYLFLGNNSLSGSLPDTKSTSLHTIDLSYNMLFGELPSWLSEENLHVNLVWNNFMIESSNRSVLPSGLNCLQRNTPCFPASPDNSSFAVDSGGKRLIRGSDKSNYEPDDADLQGASYYVTDTKRWGVSNSGRYDVQSINESFTVYTSQQFANTLDSDLFQTARMSPSSLRYYGIGLKNGVYNVDLQFAEIFFPDNQTWKSVGRRIFNIYIQGELREKDFDIKKQTNGKSYTAVRRQYIVNVTENFMEIHLFWAGKGTCCIPKQGHYGPSISALSVVPYGNNNEVDQSTGSKNTRNSKTGLVVGVTVSTSIILGLLAIGTFVWRQKRKKLEVEMGELLSVVGRSNVFSYGEIKSATNNFSQSNILGRGGYGLVYKGKLHDGRMIAVKQLSPTSHQGKREFMTEIATISAVQHRNLVKLHGCCIESKAPLLVYEFLENGSLDQAIFATGKTNLNLDWRTRFDICIGIARGLAYLHEESSTRIVHRDIKTSNVLLDGDLNPKISDFGLARHYEDNMTHLSTGVAGTLGYLAPEYAMMGHLTEKADVFAYGVVAMEIIAGRPNFDESVEDDKKYLLGWAWWLHERRQTLEMLDPKLAKFDEKEVVRVINIILLCTVGLPEQRPPMSKVVSMLTEDTEMSEVDMSMWPSYVPQWHRKSRSDSFFASSMQQSSGTESSVPSSSGNNTKSHGETFPLVLSANSISEFAEGR</sequence>
<feature type="domain" description="Protein kinase" evidence="23">
    <location>
        <begin position="472"/>
        <end position="756"/>
    </location>
</feature>
<dbReference type="FunFam" id="2.60.120.430:FF:000002">
    <property type="entry name" value="Leucine-rich repeat receptor-like protein kinase"/>
    <property type="match status" value="1"/>
</dbReference>
<evidence type="ECO:0000256" key="15">
    <source>
        <dbReference type="ARBA" id="ARBA00023170"/>
    </source>
</evidence>
<keyword evidence="15" id="KW-0675">Receptor</keyword>
<dbReference type="Gene3D" id="3.80.10.10">
    <property type="entry name" value="Ribonuclease Inhibitor"/>
    <property type="match status" value="3"/>
</dbReference>
<evidence type="ECO:0000256" key="12">
    <source>
        <dbReference type="ARBA" id="ARBA00022840"/>
    </source>
</evidence>
<evidence type="ECO:0000256" key="19">
    <source>
        <dbReference type="PROSITE-ProRule" id="PRU10141"/>
    </source>
</evidence>
<keyword evidence="5" id="KW-0433">Leucine-rich repeat</keyword>
<evidence type="ECO:0000256" key="7">
    <source>
        <dbReference type="ARBA" id="ARBA00022692"/>
    </source>
</evidence>
<feature type="compositionally biased region" description="Basic and acidic residues" evidence="20">
    <location>
        <begin position="893"/>
        <end position="904"/>
    </location>
</feature>
<evidence type="ECO:0000313" key="25">
    <source>
        <dbReference type="Proteomes" id="UP000026960"/>
    </source>
</evidence>
<keyword evidence="25" id="KW-1185">Reference proteome</keyword>
<dbReference type="Pfam" id="PF11721">
    <property type="entry name" value="Malectin"/>
    <property type="match status" value="2"/>
</dbReference>
<feature type="compositionally biased region" description="Gly residues" evidence="20">
    <location>
        <begin position="880"/>
        <end position="891"/>
    </location>
</feature>
<feature type="binding site" evidence="19">
    <location>
        <position position="500"/>
    </location>
    <ligand>
        <name>ATP</name>
        <dbReference type="ChEBI" id="CHEBI:30616"/>
    </ligand>
</feature>
<accession>A0A0D3GXB3</accession>
<comment type="catalytic activity">
    <reaction evidence="17">
        <text>L-threonyl-[protein] + ATP = O-phospho-L-threonyl-[protein] + ADP + H(+)</text>
        <dbReference type="Rhea" id="RHEA:46608"/>
        <dbReference type="Rhea" id="RHEA-COMP:11060"/>
        <dbReference type="Rhea" id="RHEA-COMP:11605"/>
        <dbReference type="ChEBI" id="CHEBI:15378"/>
        <dbReference type="ChEBI" id="CHEBI:30013"/>
        <dbReference type="ChEBI" id="CHEBI:30616"/>
        <dbReference type="ChEBI" id="CHEBI:61977"/>
        <dbReference type="ChEBI" id="CHEBI:456216"/>
        <dbReference type="EC" id="2.7.11.1"/>
    </reaction>
</comment>
<dbReference type="eggNOG" id="ENOG502QUW9">
    <property type="taxonomic scope" value="Eukaryota"/>
</dbReference>
<dbReference type="PROSITE" id="PS00108">
    <property type="entry name" value="PROTEIN_KINASE_ST"/>
    <property type="match status" value="2"/>
</dbReference>
<keyword evidence="3" id="KW-0723">Serine/threonine-protein kinase</keyword>
<feature type="binding site" evidence="19">
    <location>
        <position position="1465"/>
    </location>
    <ligand>
        <name>ATP</name>
        <dbReference type="ChEBI" id="CHEBI:30616"/>
    </ligand>
</feature>
<dbReference type="FunFam" id="3.80.10.10:FF:000041">
    <property type="entry name" value="LRR receptor-like serine/threonine-protein kinase ERECTA"/>
    <property type="match status" value="1"/>
</dbReference>
<keyword evidence="11" id="KW-0418">Kinase</keyword>
<dbReference type="Pfam" id="PF07714">
    <property type="entry name" value="PK_Tyr_Ser-Thr"/>
    <property type="match status" value="2"/>
</dbReference>
<dbReference type="InterPro" id="IPR001611">
    <property type="entry name" value="Leu-rich_rpt"/>
</dbReference>